<sequence>MAYFCTLSGGGEDPSFSLPTRGDERTRALVAGRMASALEPEEGAGAGAKIVDQGHGTAVVRSSRHRALRPDAAEVVQEGRDRRARTKKQAAKEEGRARYGCAFEEEEGMLAPHRLVWSKVKGHPWWPAQVFDAADASPLALVERRKDGAVLVANFWQKTFAWVSGPAASLRPFRDGFLRLAAVDRAHVQLWGARATMSPFASAVDEALGEVARRVEAGLSCGCGVSKKKQVIDNDGVREGAHGAVVDAGFARDAFRGEAFVEYVSALAVAPLEGADRLELTVATAQLTAFTRWRGTRGLPVYTACHGIGVADGVMEGTPALRAARRGRTKSDVADGIMEGTPARRATKRGRPKGDVADGIMEGTPARRAAKRGRPKGKRKMSRDCTCDASASESAENPLELENYEPARPRHVSHQTTTKMGRLMSLAARRMSLSPVTRRLADPQANAGVTMTRCTSAAAADHTNAAPSVNLKNCGLNKDDEPSLTGLALNFTGPDTVPPASDLVKIFSKFGPVVEARPEGSTVSVVIFERKLDAEAAFSRAEKIRALSPNLVSYRLAHSLSARPPADFPQSPMNTDEMNHLFVDVDDEALH</sequence>
<reference evidence="3" key="3">
    <citation type="submission" date="2022-01" db="UniProtKB">
        <authorList>
            <consortium name="EnsemblPlants"/>
        </authorList>
    </citation>
    <scope>IDENTIFICATION</scope>
    <source>
        <strain evidence="3">subsp. vulgare</strain>
    </source>
</reference>
<dbReference type="SUPFAM" id="SSF63748">
    <property type="entry name" value="Tudor/PWWP/MBT"/>
    <property type="match status" value="1"/>
</dbReference>
<organism evidence="3 4">
    <name type="scientific">Hordeum vulgare subsp. vulgare</name>
    <name type="common">Domesticated barley</name>
    <dbReference type="NCBI Taxonomy" id="112509"/>
    <lineage>
        <taxon>Eukaryota</taxon>
        <taxon>Viridiplantae</taxon>
        <taxon>Streptophyta</taxon>
        <taxon>Embryophyta</taxon>
        <taxon>Tracheophyta</taxon>
        <taxon>Spermatophyta</taxon>
        <taxon>Magnoliopsida</taxon>
        <taxon>Liliopsida</taxon>
        <taxon>Poales</taxon>
        <taxon>Poaceae</taxon>
        <taxon>BOP clade</taxon>
        <taxon>Pooideae</taxon>
        <taxon>Triticodae</taxon>
        <taxon>Triticeae</taxon>
        <taxon>Hordeinae</taxon>
        <taxon>Hordeum</taxon>
    </lineage>
</organism>
<evidence type="ECO:0000259" key="2">
    <source>
        <dbReference type="PROSITE" id="PS50812"/>
    </source>
</evidence>
<dbReference type="PANTHER" id="PTHR42851:SF5">
    <property type="entry name" value="OS05G0122500 PROTEIN"/>
    <property type="match status" value="1"/>
</dbReference>
<dbReference type="EnsemblPlants" id="HORVU.MOREX.r3.1HG0012850.1">
    <property type="protein sequence ID" value="HORVU.MOREX.r3.1HG0012850.1.CDS1"/>
    <property type="gene ID" value="HORVU.MOREX.r3.1HG0012850"/>
</dbReference>
<evidence type="ECO:0000313" key="3">
    <source>
        <dbReference type="EnsemblPlants" id="HORVU.MOREX.r3.1HG0012850.1.CDS1"/>
    </source>
</evidence>
<dbReference type="KEGG" id="hvg:123396096"/>
<evidence type="ECO:0000256" key="1">
    <source>
        <dbReference type="SAM" id="MobiDB-lite"/>
    </source>
</evidence>
<dbReference type="InterPro" id="IPR053063">
    <property type="entry name" value="PWWP_domain_containing_PDP"/>
</dbReference>
<feature type="compositionally biased region" description="Basic residues" evidence="1">
    <location>
        <begin position="368"/>
        <end position="381"/>
    </location>
</feature>
<dbReference type="Gramene" id="HORVU.MOREX.r3.1HG0012850.1">
    <property type="protein sequence ID" value="HORVU.MOREX.r3.1HG0012850.1.CDS1"/>
    <property type="gene ID" value="HORVU.MOREX.r3.1HG0012850"/>
</dbReference>
<evidence type="ECO:0000313" key="4">
    <source>
        <dbReference type="Proteomes" id="UP000011116"/>
    </source>
</evidence>
<dbReference type="PANTHER" id="PTHR42851">
    <property type="entry name" value="ALDOLASE-RELATED"/>
    <property type="match status" value="1"/>
</dbReference>
<feature type="domain" description="PWWP" evidence="2">
    <location>
        <begin position="112"/>
        <end position="176"/>
    </location>
</feature>
<dbReference type="Gramene" id="HORVU.MOREX.r2.1HG0009750.1">
    <property type="protein sequence ID" value="HORVU.MOREX.r2.1HG0009750.1.CDS.1"/>
    <property type="gene ID" value="HORVU.MOREX.r2.1HG0009750"/>
</dbReference>
<dbReference type="Proteomes" id="UP000011116">
    <property type="component" value="Chromosome 1H"/>
</dbReference>
<reference evidence="3" key="2">
    <citation type="submission" date="2020-10" db="EMBL/GenBank/DDBJ databases">
        <authorList>
            <person name="Scholz U."/>
            <person name="Mascher M."/>
            <person name="Fiebig A."/>
        </authorList>
    </citation>
    <scope>NUCLEOTIDE SEQUENCE [LARGE SCALE GENOMIC DNA]</scope>
    <source>
        <strain evidence="3">cv. Morex</strain>
    </source>
</reference>
<dbReference type="Pfam" id="PF00855">
    <property type="entry name" value="PWWP"/>
    <property type="match status" value="1"/>
</dbReference>
<gene>
    <name evidence="3" type="primary">LOC123396096</name>
</gene>
<accession>A0A8I6WB37</accession>
<keyword evidence="4" id="KW-1185">Reference proteome</keyword>
<dbReference type="Gene3D" id="2.30.30.140">
    <property type="match status" value="1"/>
</dbReference>
<dbReference type="SMART" id="SM00293">
    <property type="entry name" value="PWWP"/>
    <property type="match status" value="1"/>
</dbReference>
<reference evidence="4" key="1">
    <citation type="journal article" date="2012" name="Nature">
        <title>A physical, genetic and functional sequence assembly of the barley genome.</title>
        <authorList>
            <consortium name="The International Barley Genome Sequencing Consortium"/>
            <person name="Mayer K.F."/>
            <person name="Waugh R."/>
            <person name="Brown J.W."/>
            <person name="Schulman A."/>
            <person name="Langridge P."/>
            <person name="Platzer M."/>
            <person name="Fincher G.B."/>
            <person name="Muehlbauer G.J."/>
            <person name="Sato K."/>
            <person name="Close T.J."/>
            <person name="Wise R.P."/>
            <person name="Stein N."/>
        </authorList>
    </citation>
    <scope>NUCLEOTIDE SEQUENCE [LARGE SCALE GENOMIC DNA]</scope>
    <source>
        <strain evidence="4">cv. Morex</strain>
    </source>
</reference>
<feature type="region of interest" description="Disordered" evidence="1">
    <location>
        <begin position="341"/>
        <end position="405"/>
    </location>
</feature>
<dbReference type="GeneID" id="123396096"/>
<dbReference type="OrthoDB" id="62853at2759"/>
<dbReference type="InterPro" id="IPR000313">
    <property type="entry name" value="PWWP_dom"/>
</dbReference>
<name>A0A8I6WB37_HORVV</name>
<proteinExistence type="predicted"/>
<dbReference type="CDD" id="cd05162">
    <property type="entry name" value="PWWP"/>
    <property type="match status" value="1"/>
</dbReference>
<protein>
    <recommendedName>
        <fullName evidence="2">PWWP domain-containing protein</fullName>
    </recommendedName>
</protein>
<dbReference type="AlphaFoldDB" id="A0A8I6WB37"/>
<dbReference type="RefSeq" id="XP_044947071.1">
    <property type="nucleotide sequence ID" value="XM_045091136.1"/>
</dbReference>
<dbReference type="PROSITE" id="PS50812">
    <property type="entry name" value="PWWP"/>
    <property type="match status" value="1"/>
</dbReference>